<evidence type="ECO:0000259" key="4">
    <source>
        <dbReference type="PROSITE" id="PS51186"/>
    </source>
</evidence>
<organism evidence="5 6">
    <name type="scientific">Friedmanniella luteola</name>
    <dbReference type="NCBI Taxonomy" id="546871"/>
    <lineage>
        <taxon>Bacteria</taxon>
        <taxon>Bacillati</taxon>
        <taxon>Actinomycetota</taxon>
        <taxon>Actinomycetes</taxon>
        <taxon>Propionibacteriales</taxon>
        <taxon>Nocardioidaceae</taxon>
        <taxon>Friedmanniella</taxon>
    </lineage>
</organism>
<evidence type="ECO:0000313" key="5">
    <source>
        <dbReference type="EMBL" id="SDT23617.1"/>
    </source>
</evidence>
<dbReference type="AlphaFoldDB" id="A0A1H1YQE2"/>
<dbReference type="PROSITE" id="PS51186">
    <property type="entry name" value="GNAT"/>
    <property type="match status" value="2"/>
</dbReference>
<protein>
    <submittedName>
        <fullName evidence="5">Protein N-acetyltransferase, RimJ/RimL family</fullName>
    </submittedName>
</protein>
<keyword evidence="2" id="KW-0012">Acyltransferase</keyword>
<dbReference type="CDD" id="cd04301">
    <property type="entry name" value="NAT_SF"/>
    <property type="match status" value="1"/>
</dbReference>
<dbReference type="InterPro" id="IPR051531">
    <property type="entry name" value="N-acetyltransferase"/>
</dbReference>
<dbReference type="Pfam" id="PF13302">
    <property type="entry name" value="Acetyltransf_3"/>
    <property type="match status" value="2"/>
</dbReference>
<dbReference type="OrthoDB" id="9795188at2"/>
<dbReference type="RefSeq" id="WP_091414307.1">
    <property type="nucleotide sequence ID" value="NZ_LT629749.1"/>
</dbReference>
<feature type="domain" description="N-acetyltransferase" evidence="4">
    <location>
        <begin position="28"/>
        <end position="192"/>
    </location>
</feature>
<feature type="domain" description="N-acetyltransferase" evidence="4">
    <location>
        <begin position="215"/>
        <end position="379"/>
    </location>
</feature>
<evidence type="ECO:0000256" key="3">
    <source>
        <dbReference type="ARBA" id="ARBA00038502"/>
    </source>
</evidence>
<evidence type="ECO:0000313" key="6">
    <source>
        <dbReference type="Proteomes" id="UP000199092"/>
    </source>
</evidence>
<proteinExistence type="inferred from homology"/>
<reference evidence="5 6" key="1">
    <citation type="submission" date="2016-10" db="EMBL/GenBank/DDBJ databases">
        <authorList>
            <person name="de Groot N.N."/>
        </authorList>
    </citation>
    <scope>NUCLEOTIDE SEQUENCE [LARGE SCALE GENOMIC DNA]</scope>
    <source>
        <strain evidence="5 6">DSM 21741</strain>
    </source>
</reference>
<dbReference type="GO" id="GO:0016747">
    <property type="term" value="F:acyltransferase activity, transferring groups other than amino-acyl groups"/>
    <property type="evidence" value="ECO:0007669"/>
    <property type="project" value="InterPro"/>
</dbReference>
<accession>A0A1H1YQE2</accession>
<dbReference type="PANTHER" id="PTHR43792:SF8">
    <property type="entry name" value="[RIBOSOMAL PROTEIN US5]-ALANINE N-ACETYLTRANSFERASE"/>
    <property type="match status" value="1"/>
</dbReference>
<dbReference type="InterPro" id="IPR000182">
    <property type="entry name" value="GNAT_dom"/>
</dbReference>
<sequence>MPAAPDAPALARLHPHGVPVLGDPSLGVTLRPLVAADLPRVVEQCRDPESIRWTTVPTPEGGYGLADARAFLDHVVVEGWRSGQNLCWAVEGADRPGVFCGSIDLRLHGDGLAEVGFGLHPDARGRHLMSGALRLVRDFAFDVARLRAVRWRAVVGNWGSRRVAAAAGWPCEGVVRASLVHRGELLDGWVGTLGVTDPRTPRPWSEPPLLAGPRLRLRPFTDDDADRVVEACRDPRTQHWLVSLSRTYTREHALDYVEGARESAATGAGLVWCVADAGDDRCLGAISLEGFGGYAKRAEIGYWAHPEARGRGVLTEATQRVTAWAEESGLVDSVLIRAAEGNTASRRVAVGAGYREVGVMPRCEPLGDGTTVDLVLYARP</sequence>
<gene>
    <name evidence="5" type="ORF">SAMN04488543_3399</name>
</gene>
<dbReference type="InterPro" id="IPR016181">
    <property type="entry name" value="Acyl_CoA_acyltransferase"/>
</dbReference>
<keyword evidence="6" id="KW-1185">Reference proteome</keyword>
<dbReference type="Proteomes" id="UP000199092">
    <property type="component" value="Chromosome I"/>
</dbReference>
<evidence type="ECO:0000256" key="2">
    <source>
        <dbReference type="ARBA" id="ARBA00023315"/>
    </source>
</evidence>
<dbReference type="SUPFAM" id="SSF55729">
    <property type="entry name" value="Acyl-CoA N-acyltransferases (Nat)"/>
    <property type="match status" value="2"/>
</dbReference>
<comment type="similarity">
    <text evidence="3">Belongs to the acetyltransferase family. RimJ subfamily.</text>
</comment>
<keyword evidence="1 5" id="KW-0808">Transferase</keyword>
<dbReference type="Gene3D" id="3.40.630.30">
    <property type="match status" value="2"/>
</dbReference>
<dbReference type="STRING" id="546871.SAMN04488543_3399"/>
<name>A0A1H1YQE2_9ACTN</name>
<dbReference type="PANTHER" id="PTHR43792">
    <property type="entry name" value="GNAT FAMILY, PUTATIVE (AFU_ORTHOLOGUE AFUA_3G00765)-RELATED-RELATED"/>
    <property type="match status" value="1"/>
</dbReference>
<evidence type="ECO:0000256" key="1">
    <source>
        <dbReference type="ARBA" id="ARBA00022679"/>
    </source>
</evidence>
<dbReference type="EMBL" id="LT629749">
    <property type="protein sequence ID" value="SDT23617.1"/>
    <property type="molecule type" value="Genomic_DNA"/>
</dbReference>